<feature type="compositionally biased region" description="Basic and acidic residues" evidence="1">
    <location>
        <begin position="135"/>
        <end position="145"/>
    </location>
</feature>
<feature type="compositionally biased region" description="Polar residues" evidence="1">
    <location>
        <begin position="336"/>
        <end position="350"/>
    </location>
</feature>
<dbReference type="GO" id="GO:0004867">
    <property type="term" value="F:serine-type endopeptidase inhibitor activity"/>
    <property type="evidence" value="ECO:0007669"/>
    <property type="project" value="InterPro"/>
</dbReference>
<dbReference type="SUPFAM" id="SSF57362">
    <property type="entry name" value="BPTI-like"/>
    <property type="match status" value="1"/>
</dbReference>
<feature type="region of interest" description="Disordered" evidence="1">
    <location>
        <begin position="271"/>
        <end position="350"/>
    </location>
</feature>
<dbReference type="InterPro" id="IPR036880">
    <property type="entry name" value="Kunitz_BPTI_sf"/>
</dbReference>
<organism evidence="2 3">
    <name type="scientific">Angiostrongylus cantonensis</name>
    <name type="common">Rat lungworm</name>
    <dbReference type="NCBI Taxonomy" id="6313"/>
    <lineage>
        <taxon>Eukaryota</taxon>
        <taxon>Metazoa</taxon>
        <taxon>Ecdysozoa</taxon>
        <taxon>Nematoda</taxon>
        <taxon>Chromadorea</taxon>
        <taxon>Rhabditida</taxon>
        <taxon>Rhabditina</taxon>
        <taxon>Rhabditomorpha</taxon>
        <taxon>Strongyloidea</taxon>
        <taxon>Metastrongylidae</taxon>
        <taxon>Angiostrongylus</taxon>
    </lineage>
</organism>
<evidence type="ECO:0000313" key="2">
    <source>
        <dbReference type="Proteomes" id="UP000035642"/>
    </source>
</evidence>
<evidence type="ECO:0000313" key="3">
    <source>
        <dbReference type="WBParaSite" id="ACAC_0000074101-mRNA-1"/>
    </source>
</evidence>
<dbReference type="AlphaFoldDB" id="A0A158P698"/>
<feature type="compositionally biased region" description="Polar residues" evidence="1">
    <location>
        <begin position="475"/>
        <end position="486"/>
    </location>
</feature>
<feature type="compositionally biased region" description="Basic and acidic residues" evidence="1">
    <location>
        <begin position="285"/>
        <end position="299"/>
    </location>
</feature>
<reference evidence="2" key="1">
    <citation type="submission" date="2012-09" db="EMBL/GenBank/DDBJ databases">
        <authorList>
            <person name="Martin A.A."/>
        </authorList>
    </citation>
    <scope>NUCLEOTIDE SEQUENCE</scope>
</reference>
<dbReference type="CDD" id="cd00109">
    <property type="entry name" value="Kunitz-type"/>
    <property type="match status" value="1"/>
</dbReference>
<accession>A0A158P698</accession>
<keyword evidence="2" id="KW-1185">Reference proteome</keyword>
<sequence length="502" mass="57418">MVRVFYVSLEERYDARRVPEASRTHWVTPARDSEKWKKYWCPLESLDDHRGYSWWSGCGGNSNLFFSYNHCMFVCGEFAKRGPGIDEKYWASRNRSMPLGGGQRPYQPYVHPSMQLVAEQRPQPPRVRPSSGYKQIDRDRGRYDGYRDRQNDSFASGYAEFRTLPSHNSSPQAQSYLIPYRSSTQRRPRGERIYRYDTGPIKQTHPDGTVTINRQVIYITENRRPSMTLHQRLPGLIEFTHITPPPPFSTMITPLLRRRLKKLMKEKVLPRTTNPPKISSPIPEQETHFERGSVVREDVTQPSIAPSSVRAKDTTDENYNYIRHSTSRESDGRRSTLPTTSMTYRNQGSTLTTSQYPLRYQPDMKQTSAKPVVTDAEHSLRSSPSPIIRIEAERLDISRPVVISVSPKEVDFDEVLAIDSKIYDDYDDTFNDLNFDNTHPELPTTATSVPIGITPSNKMESRHHTSTLKPIVSPPASSQELSTTQADFGEEDTETVGASAFS</sequence>
<proteinExistence type="predicted"/>
<protein>
    <submittedName>
        <fullName evidence="3">BPTI/Kunitz inhibitor domain-containing protein</fullName>
    </submittedName>
</protein>
<dbReference type="Proteomes" id="UP000035642">
    <property type="component" value="Unassembled WGS sequence"/>
</dbReference>
<name>A0A158P698_ANGCA</name>
<dbReference type="STRING" id="6313.A0A158P698"/>
<evidence type="ECO:0000256" key="1">
    <source>
        <dbReference type="SAM" id="MobiDB-lite"/>
    </source>
</evidence>
<dbReference type="WBParaSite" id="ACAC_0000074101-mRNA-1">
    <property type="protein sequence ID" value="ACAC_0000074101-mRNA-1"/>
    <property type="gene ID" value="ACAC_0000074101"/>
</dbReference>
<feature type="region of interest" description="Disordered" evidence="1">
    <location>
        <begin position="120"/>
        <end position="145"/>
    </location>
</feature>
<reference evidence="3" key="2">
    <citation type="submission" date="2016-04" db="UniProtKB">
        <authorList>
            <consortium name="WormBaseParasite"/>
        </authorList>
    </citation>
    <scope>IDENTIFICATION</scope>
</reference>
<feature type="region of interest" description="Disordered" evidence="1">
    <location>
        <begin position="456"/>
        <end position="502"/>
    </location>
</feature>